<proteinExistence type="predicted"/>
<reference evidence="1 2" key="1">
    <citation type="submission" date="2024-05" db="EMBL/GenBank/DDBJ databases">
        <title>Genome sequencing of Marine Estuary Bacteria, Shewanella vesiculosa and S. baltica, and Pseudomonas syringae.</title>
        <authorList>
            <person name="Gurung A."/>
            <person name="Maclea K.S."/>
        </authorList>
    </citation>
    <scope>NUCLEOTIDE SEQUENCE [LARGE SCALE GENOMIC DNA]</scope>
    <source>
        <strain evidence="1 2">1A</strain>
    </source>
</reference>
<evidence type="ECO:0000313" key="2">
    <source>
        <dbReference type="Proteomes" id="UP001477278"/>
    </source>
</evidence>
<dbReference type="SUPFAM" id="SSF53335">
    <property type="entry name" value="S-adenosyl-L-methionine-dependent methyltransferases"/>
    <property type="match status" value="1"/>
</dbReference>
<dbReference type="GO" id="GO:0008168">
    <property type="term" value="F:methyltransferase activity"/>
    <property type="evidence" value="ECO:0007669"/>
    <property type="project" value="UniProtKB-KW"/>
</dbReference>
<comment type="caution">
    <text evidence="1">The sequence shown here is derived from an EMBL/GenBank/DDBJ whole genome shotgun (WGS) entry which is preliminary data.</text>
</comment>
<dbReference type="RefSeq" id="WP_182742238.1">
    <property type="nucleotide sequence ID" value="NZ_JBDPZN010000023.1"/>
</dbReference>
<dbReference type="Gene3D" id="3.40.50.150">
    <property type="entry name" value="Vaccinia Virus protein VP39"/>
    <property type="match status" value="1"/>
</dbReference>
<evidence type="ECO:0000313" key="1">
    <source>
        <dbReference type="EMBL" id="MEO3684678.1"/>
    </source>
</evidence>
<organism evidence="1 2">
    <name type="scientific">Shewanella vesiculosa</name>
    <dbReference type="NCBI Taxonomy" id="518738"/>
    <lineage>
        <taxon>Bacteria</taxon>
        <taxon>Pseudomonadati</taxon>
        <taxon>Pseudomonadota</taxon>
        <taxon>Gammaproteobacteria</taxon>
        <taxon>Alteromonadales</taxon>
        <taxon>Shewanellaceae</taxon>
        <taxon>Shewanella</taxon>
    </lineage>
</organism>
<dbReference type="InterPro" id="IPR029063">
    <property type="entry name" value="SAM-dependent_MTases_sf"/>
</dbReference>
<accession>A0ABV0FV10</accession>
<gene>
    <name evidence="1" type="ORF">ABHN84_20655</name>
</gene>
<name>A0ABV0FV10_9GAMM</name>
<dbReference type="GO" id="GO:0032259">
    <property type="term" value="P:methylation"/>
    <property type="evidence" value="ECO:0007669"/>
    <property type="project" value="UniProtKB-KW"/>
</dbReference>
<protein>
    <submittedName>
        <fullName evidence="1">DNA adenine modification methylase</fullName>
    </submittedName>
</protein>
<keyword evidence="1" id="KW-0489">Methyltransferase</keyword>
<dbReference type="EMBL" id="JBDPZN010000023">
    <property type="protein sequence ID" value="MEO3684678.1"/>
    <property type="molecule type" value="Genomic_DNA"/>
</dbReference>
<keyword evidence="1" id="KW-0808">Transferase</keyword>
<sequence length="291" mass="32273">MFTSSIASYPDRGPFGNNKYRGNCTGHIVSDLIDNYLPVGGLFVDPAIGGGTSCDVAASKGIRFFGTDLHSGFNLLVDDLLTTVGEQANLILFHPPYGSMIPYSGNMWGVEHKHDMSRLSDEDFKAALKLALHNISDATLPGGHYAVLMGNQRRKGVYINWSSITEALAPDPLCDEIIKLQHNVASDSSSYRKPIVKIMHEKLLVFRRSPNRNTVVSLEQYVSTLENNLAQELLVTLRRVMQCSSWSEAEILSLISNVYAQTSLHIDWQGLVQKLLTSHHFINHNGRFSLA</sequence>
<dbReference type="Proteomes" id="UP001477278">
    <property type="component" value="Unassembled WGS sequence"/>
</dbReference>
<keyword evidence="2" id="KW-1185">Reference proteome</keyword>